<sequence>MDSLPKDSKDYAPPGLVYEEIPDSYLHTFNTGREAVTESITDRWGTLITALIPLKDPQTEKLVAVLGMDINANDWTKV</sequence>
<evidence type="ECO:0000313" key="1">
    <source>
        <dbReference type="EMBL" id="CBX27815.1"/>
    </source>
</evidence>
<gene>
    <name evidence="1" type="ORF">N47_C18730</name>
</gene>
<protein>
    <recommendedName>
        <fullName evidence="2">PAC domain-containing protein</fullName>
    </recommendedName>
</protein>
<proteinExistence type="predicted"/>
<organism evidence="1">
    <name type="scientific">uncultured Desulfobacterium sp</name>
    <dbReference type="NCBI Taxonomy" id="201089"/>
    <lineage>
        <taxon>Bacteria</taxon>
        <taxon>Pseudomonadati</taxon>
        <taxon>Thermodesulfobacteriota</taxon>
        <taxon>Desulfobacteria</taxon>
        <taxon>Desulfobacterales</taxon>
        <taxon>Desulfobacteriaceae</taxon>
        <taxon>Desulfobacterium</taxon>
        <taxon>environmental samples</taxon>
    </lineage>
</organism>
<dbReference type="AlphaFoldDB" id="E1YBD8"/>
<name>E1YBD8_9BACT</name>
<reference evidence="1" key="1">
    <citation type="journal article" date="2011" name="Environ. Microbiol.">
        <title>Genomic insights into the metabolic potential of the polycyclic aromatic hydrocarbon degrading sulfate-reducing Deltaproteobacterium N47.</title>
        <authorList>
            <person name="Bergmann F."/>
            <person name="Selesi D."/>
            <person name="Weinmaier T."/>
            <person name="Tischler P."/>
            <person name="Rattei T."/>
            <person name="Meckenstock R.U."/>
        </authorList>
    </citation>
    <scope>NUCLEOTIDE SEQUENCE</scope>
</reference>
<evidence type="ECO:0008006" key="2">
    <source>
        <dbReference type="Google" id="ProtNLM"/>
    </source>
</evidence>
<accession>E1YBD8</accession>
<dbReference type="EMBL" id="FR695867">
    <property type="protein sequence ID" value="CBX27815.1"/>
    <property type="molecule type" value="Genomic_DNA"/>
</dbReference>